<reference evidence="3" key="1">
    <citation type="journal article" date="2020" name="Nat. Commun.">
        <title>Genome sequence of the cluster root forming white lupin.</title>
        <authorList>
            <person name="Hufnagel B."/>
            <person name="Marques A."/>
            <person name="Soriano A."/>
            <person name="Marques L."/>
            <person name="Divol F."/>
            <person name="Doumas P."/>
            <person name="Sallet E."/>
            <person name="Mancinotti D."/>
            <person name="Carrere S."/>
            <person name="Marande W."/>
            <person name="Arribat S."/>
            <person name="Keller J."/>
            <person name="Huneau C."/>
            <person name="Blein T."/>
            <person name="Aime D."/>
            <person name="Laguerre M."/>
            <person name="Taylor J."/>
            <person name="Schubert V."/>
            <person name="Nelson M."/>
            <person name="Geu-Flores F."/>
            <person name="Crespi M."/>
            <person name="Gallardo-Guerrero K."/>
            <person name="Delaux P.-M."/>
            <person name="Salse J."/>
            <person name="Berges H."/>
            <person name="Guyot R."/>
            <person name="Gouzy J."/>
            <person name="Peret B."/>
        </authorList>
    </citation>
    <scope>NUCLEOTIDE SEQUENCE [LARGE SCALE GENOMIC DNA]</scope>
    <source>
        <strain evidence="3">cv. Amiga</strain>
    </source>
</reference>
<feature type="region of interest" description="Disordered" evidence="1">
    <location>
        <begin position="1"/>
        <end position="108"/>
    </location>
</feature>
<keyword evidence="3" id="KW-1185">Reference proteome</keyword>
<comment type="caution">
    <text evidence="2">The sequence shown here is derived from an EMBL/GenBank/DDBJ whole genome shotgun (WGS) entry which is preliminary data.</text>
</comment>
<dbReference type="OrthoDB" id="1436647at2759"/>
<proteinExistence type="predicted"/>
<sequence length="199" mass="21972">MATIESDPRKQISSRKRIPFSDCTNTFNSHSNSSVSIKALPSSPFNNNSTKRTVSTNTSKILVTPSNPTSPPSPILSNPPLKSSSLHGSGDFSIKYRPRRHSNQRKDTSNAVAIHLSGIPNLNISNSWETSGRVEGENAPKAVALTIPLRKKHRSVSSEQDVLKDPVLQDFIQKQRAYFKAIDEFKLSEEEVESGDELD</sequence>
<dbReference type="Proteomes" id="UP000447434">
    <property type="component" value="Chromosome 4"/>
</dbReference>
<feature type="compositionally biased region" description="Polar residues" evidence="1">
    <location>
        <begin position="22"/>
        <end position="36"/>
    </location>
</feature>
<evidence type="ECO:0000313" key="3">
    <source>
        <dbReference type="Proteomes" id="UP000447434"/>
    </source>
</evidence>
<evidence type="ECO:0000313" key="2">
    <source>
        <dbReference type="EMBL" id="KAE9614969.1"/>
    </source>
</evidence>
<name>A0A6A5MBZ0_LUPAL</name>
<dbReference type="AlphaFoldDB" id="A0A6A5MBZ0"/>
<feature type="compositionally biased region" description="Polar residues" evidence="1">
    <location>
        <begin position="43"/>
        <end position="61"/>
    </location>
</feature>
<dbReference type="PANTHER" id="PTHR35740">
    <property type="entry name" value="OS12G0111700 PROTEIN"/>
    <property type="match status" value="1"/>
</dbReference>
<organism evidence="2 3">
    <name type="scientific">Lupinus albus</name>
    <name type="common">White lupine</name>
    <name type="synonym">Lupinus termis</name>
    <dbReference type="NCBI Taxonomy" id="3870"/>
    <lineage>
        <taxon>Eukaryota</taxon>
        <taxon>Viridiplantae</taxon>
        <taxon>Streptophyta</taxon>
        <taxon>Embryophyta</taxon>
        <taxon>Tracheophyta</taxon>
        <taxon>Spermatophyta</taxon>
        <taxon>Magnoliopsida</taxon>
        <taxon>eudicotyledons</taxon>
        <taxon>Gunneridae</taxon>
        <taxon>Pentapetalae</taxon>
        <taxon>rosids</taxon>
        <taxon>fabids</taxon>
        <taxon>Fabales</taxon>
        <taxon>Fabaceae</taxon>
        <taxon>Papilionoideae</taxon>
        <taxon>50 kb inversion clade</taxon>
        <taxon>genistoids sensu lato</taxon>
        <taxon>core genistoids</taxon>
        <taxon>Genisteae</taxon>
        <taxon>Lupinus</taxon>
    </lineage>
</organism>
<gene>
    <name evidence="2" type="ORF">Lalb_Chr04g0250301</name>
</gene>
<feature type="compositionally biased region" description="Basic and acidic residues" evidence="1">
    <location>
        <begin position="1"/>
        <end position="10"/>
    </location>
</feature>
<accession>A0A6A5MBZ0</accession>
<dbReference type="PANTHER" id="PTHR35740:SF1">
    <property type="entry name" value="OS12G0111700 PROTEIN"/>
    <property type="match status" value="1"/>
</dbReference>
<feature type="compositionally biased region" description="Low complexity" evidence="1">
    <location>
        <begin position="75"/>
        <end position="85"/>
    </location>
</feature>
<dbReference type="EMBL" id="WOCE01000004">
    <property type="protein sequence ID" value="KAE9614969.1"/>
    <property type="molecule type" value="Genomic_DNA"/>
</dbReference>
<evidence type="ECO:0000256" key="1">
    <source>
        <dbReference type="SAM" id="MobiDB-lite"/>
    </source>
</evidence>
<protein>
    <submittedName>
        <fullName evidence="2">Uncharacterized protein</fullName>
    </submittedName>
</protein>